<organism evidence="3 4">
    <name type="scientific">Enterococcus faecium</name>
    <name type="common">Streptococcus faecium</name>
    <dbReference type="NCBI Taxonomy" id="1352"/>
    <lineage>
        <taxon>Bacteria</taxon>
        <taxon>Bacillati</taxon>
        <taxon>Bacillota</taxon>
        <taxon>Bacilli</taxon>
        <taxon>Lactobacillales</taxon>
        <taxon>Enterococcaceae</taxon>
        <taxon>Enterococcus</taxon>
    </lineage>
</organism>
<evidence type="ECO:0000256" key="1">
    <source>
        <dbReference type="PIRNR" id="PIRNR009290"/>
    </source>
</evidence>
<dbReference type="RefSeq" id="WP_060804893.1">
    <property type="nucleotide sequence ID" value="NZ_CABGIM010000034.1"/>
</dbReference>
<comment type="caution">
    <text evidence="3">The sequence shown here is derived from an EMBL/GenBank/DDBJ whole genome shotgun (WGS) entry which is preliminary data.</text>
</comment>
<feature type="domain" description="SIS" evidence="2">
    <location>
        <begin position="26"/>
        <end position="161"/>
    </location>
</feature>
<comment type="subunit">
    <text evidence="1">Homooctamer.</text>
</comment>
<evidence type="ECO:0000313" key="3">
    <source>
        <dbReference type="EMBL" id="PZM52929.1"/>
    </source>
</evidence>
<reference evidence="3 4" key="1">
    <citation type="submission" date="2018-05" db="EMBL/GenBank/DDBJ databases">
        <title>Vancomycin-resistant Enterococcus faecium strain from Chelyabinsk, Russia.</title>
        <authorList>
            <person name="Gostev V."/>
            <person name="Goncharov A."/>
            <person name="Kolodzhieva V."/>
            <person name="Suvorov A."/>
            <person name="Sidorenko S."/>
            <person name="Zueva L."/>
        </authorList>
    </citation>
    <scope>NUCLEOTIDE SEQUENCE [LARGE SCALE GENOMIC DNA]</scope>
    <source>
        <strain evidence="3 4">20</strain>
    </source>
</reference>
<dbReference type="GO" id="GO:0006047">
    <property type="term" value="P:UDP-N-acetylglucosamine metabolic process"/>
    <property type="evidence" value="ECO:0007669"/>
    <property type="project" value="TreeGrafter"/>
</dbReference>
<sequence length="338" mass="38440">MFNFDQERFLKTQAGAVATNEQISNILESIASDLEEIYFIGSGGVGILFDSTIEFARTRSTFPFHRVIAAEFMIHPNKTFSNKSLVVIPSLSGTTKETLELVEYCNEMNVKTLALVGSPKTPLEKAATYSIYNDVLDDTSSENYYLQGLLIALFLMKQRNEIDINQYNTYIEDLKKIPEALVHAKEQAEPMAKSFAKKHKDTSYHILTGAGDSFAEAYYYGMCILEEMQWIKTRPVHAADFFHGTLELIEAGVSVIITEGEDDSRPLTERVKNFVPKFTDVHVTVDTKDYDLPGISEDTRKIISPVVLATVFERISAFLEEERNHPLTTRRYYKQMEY</sequence>
<evidence type="ECO:0000313" key="4">
    <source>
        <dbReference type="Proteomes" id="UP000249070"/>
    </source>
</evidence>
<dbReference type="Gene3D" id="3.40.50.10490">
    <property type="entry name" value="Glucose-6-phosphate isomerase like protein, domain 1"/>
    <property type="match status" value="2"/>
</dbReference>
<gene>
    <name evidence="3" type="ORF">DKP91_14725</name>
</gene>
<keyword evidence="1" id="KW-0119">Carbohydrate metabolism</keyword>
<dbReference type="PANTHER" id="PTHR10937:SF14">
    <property type="entry name" value="FRUCTOSELYSINE 6-PHOSPHATE DEGLYCASE"/>
    <property type="match status" value="1"/>
</dbReference>
<keyword evidence="1" id="KW-0378">Hydrolase</keyword>
<dbReference type="EMBL" id="QHGU01000141">
    <property type="protein sequence ID" value="PZM52929.1"/>
    <property type="molecule type" value="Genomic_DNA"/>
</dbReference>
<dbReference type="SUPFAM" id="SSF53697">
    <property type="entry name" value="SIS domain"/>
    <property type="match status" value="1"/>
</dbReference>
<dbReference type="PANTHER" id="PTHR10937">
    <property type="entry name" value="GLUCOSAMINE--FRUCTOSE-6-PHOSPHATE AMINOTRANSFERASE, ISOMERIZING"/>
    <property type="match status" value="1"/>
</dbReference>
<dbReference type="EC" id="3.5.-.-" evidence="1"/>
<dbReference type="GO" id="GO:0016787">
    <property type="term" value="F:hydrolase activity"/>
    <property type="evidence" value="ECO:0007669"/>
    <property type="project" value="UniProtKB-KW"/>
</dbReference>
<dbReference type="PIRSF" id="PIRSF009290">
    <property type="entry name" value="FrlB"/>
    <property type="match status" value="1"/>
</dbReference>
<proteinExistence type="predicted"/>
<evidence type="ECO:0000259" key="2">
    <source>
        <dbReference type="PROSITE" id="PS51464"/>
    </source>
</evidence>
<dbReference type="InterPro" id="IPR024713">
    <property type="entry name" value="Fructosamine_deglycase_FrlB"/>
</dbReference>
<dbReference type="InterPro" id="IPR001347">
    <property type="entry name" value="SIS_dom"/>
</dbReference>
<dbReference type="GO" id="GO:0006002">
    <property type="term" value="P:fructose 6-phosphate metabolic process"/>
    <property type="evidence" value="ECO:0007669"/>
    <property type="project" value="TreeGrafter"/>
</dbReference>
<dbReference type="AlphaFoldDB" id="A0AB73TLP8"/>
<dbReference type="GO" id="GO:0097367">
    <property type="term" value="F:carbohydrate derivative binding"/>
    <property type="evidence" value="ECO:0007669"/>
    <property type="project" value="InterPro"/>
</dbReference>
<dbReference type="Proteomes" id="UP000249070">
    <property type="component" value="Unassembled WGS sequence"/>
</dbReference>
<dbReference type="GO" id="GO:0004360">
    <property type="term" value="F:glutamine-fructose-6-phosphate transaminase (isomerizing) activity"/>
    <property type="evidence" value="ECO:0007669"/>
    <property type="project" value="TreeGrafter"/>
</dbReference>
<dbReference type="InterPro" id="IPR046348">
    <property type="entry name" value="SIS_dom_sf"/>
</dbReference>
<accession>A0AB73TLP8</accession>
<protein>
    <recommendedName>
        <fullName evidence="1">Fructosamine deglycase</fullName>
        <ecNumber evidence="1">3.5.-.-</ecNumber>
    </recommendedName>
</protein>
<name>A0AB73TLP8_ENTFC</name>
<dbReference type="Pfam" id="PF01380">
    <property type="entry name" value="SIS"/>
    <property type="match status" value="1"/>
</dbReference>
<comment type="function">
    <text evidence="1">Catalyzes the conversion of a range of fructosamine 6-phosphates to glucose 6-phosphate and a free amino acid.</text>
</comment>
<dbReference type="GO" id="GO:0006487">
    <property type="term" value="P:protein N-linked glycosylation"/>
    <property type="evidence" value="ECO:0007669"/>
    <property type="project" value="TreeGrafter"/>
</dbReference>
<dbReference type="PROSITE" id="PS51464">
    <property type="entry name" value="SIS"/>
    <property type="match status" value="1"/>
</dbReference>